<organism evidence="1 2">
    <name type="scientific">Cichorium intybus</name>
    <name type="common">Chicory</name>
    <dbReference type="NCBI Taxonomy" id="13427"/>
    <lineage>
        <taxon>Eukaryota</taxon>
        <taxon>Viridiplantae</taxon>
        <taxon>Streptophyta</taxon>
        <taxon>Embryophyta</taxon>
        <taxon>Tracheophyta</taxon>
        <taxon>Spermatophyta</taxon>
        <taxon>Magnoliopsida</taxon>
        <taxon>eudicotyledons</taxon>
        <taxon>Gunneridae</taxon>
        <taxon>Pentapetalae</taxon>
        <taxon>asterids</taxon>
        <taxon>campanulids</taxon>
        <taxon>Asterales</taxon>
        <taxon>Asteraceae</taxon>
        <taxon>Cichorioideae</taxon>
        <taxon>Cichorieae</taxon>
        <taxon>Cichoriinae</taxon>
        <taxon>Cichorium</taxon>
    </lineage>
</organism>
<gene>
    <name evidence="1" type="ORF">L2E82_49096</name>
</gene>
<name>A0ACB8YYQ9_CICIN</name>
<reference evidence="2" key="1">
    <citation type="journal article" date="2022" name="Mol. Ecol. Resour.">
        <title>The genomes of chicory, endive, great burdock and yacon provide insights into Asteraceae palaeo-polyploidization history and plant inulin production.</title>
        <authorList>
            <person name="Fan W."/>
            <person name="Wang S."/>
            <person name="Wang H."/>
            <person name="Wang A."/>
            <person name="Jiang F."/>
            <person name="Liu H."/>
            <person name="Zhao H."/>
            <person name="Xu D."/>
            <person name="Zhang Y."/>
        </authorList>
    </citation>
    <scope>NUCLEOTIDE SEQUENCE [LARGE SCALE GENOMIC DNA]</scope>
    <source>
        <strain evidence="2">cv. Punajuju</strain>
    </source>
</reference>
<dbReference type="EMBL" id="CM042017">
    <property type="protein sequence ID" value="KAI3690884.1"/>
    <property type="molecule type" value="Genomic_DNA"/>
</dbReference>
<sequence>MEYRFGAHDYSISGVFEVEPKSCPGFTYRCSVSLGGKFQTDVLCVAQAEKDSERYNSCHLKSTAWSPGGLTILENEIQLRVFRKIMIRR</sequence>
<keyword evidence="2" id="KW-1185">Reference proteome</keyword>
<evidence type="ECO:0000313" key="1">
    <source>
        <dbReference type="EMBL" id="KAI3690884.1"/>
    </source>
</evidence>
<dbReference type="Proteomes" id="UP001055811">
    <property type="component" value="Linkage Group LG09"/>
</dbReference>
<protein>
    <submittedName>
        <fullName evidence="1">Uncharacterized protein</fullName>
    </submittedName>
</protein>
<comment type="caution">
    <text evidence="1">The sequence shown here is derived from an EMBL/GenBank/DDBJ whole genome shotgun (WGS) entry which is preliminary data.</text>
</comment>
<reference evidence="1 2" key="2">
    <citation type="journal article" date="2022" name="Mol. Ecol. Resour.">
        <title>The genomes of chicory, endive, great burdock and yacon provide insights into Asteraceae paleo-polyploidization history and plant inulin production.</title>
        <authorList>
            <person name="Fan W."/>
            <person name="Wang S."/>
            <person name="Wang H."/>
            <person name="Wang A."/>
            <person name="Jiang F."/>
            <person name="Liu H."/>
            <person name="Zhao H."/>
            <person name="Xu D."/>
            <person name="Zhang Y."/>
        </authorList>
    </citation>
    <scope>NUCLEOTIDE SEQUENCE [LARGE SCALE GENOMIC DNA]</scope>
    <source>
        <strain evidence="2">cv. Punajuju</strain>
        <tissue evidence="1">Leaves</tissue>
    </source>
</reference>
<accession>A0ACB8YYQ9</accession>
<proteinExistence type="predicted"/>
<evidence type="ECO:0000313" key="2">
    <source>
        <dbReference type="Proteomes" id="UP001055811"/>
    </source>
</evidence>